<comment type="caution">
    <text evidence="1">The sequence shown here is derived from an EMBL/GenBank/DDBJ whole genome shotgun (WGS) entry which is preliminary data.</text>
</comment>
<dbReference type="AlphaFoldDB" id="A0A6L2JU84"/>
<accession>A0A6L2JU84</accession>
<sequence>MISIYSPNPLIEYSCRNDQDPSFELLIWIPATCPLRKLPLCFLNKGIRLILPFPCVTFAIRVHWCRPIRKEEIASWDGGNSTWGGQVRVFGTVPVYVRVQERARGEGRVLAGMKPKRAKDSACHKEKMQMCKQEEAVIQLSAEQIDWRDDTNDEPEDQELEADYIFMEKIQEVTLDSANNSRLISDAKRLQKVHNSDDDYNVFTNERQHLEQPESVNDTYLMKQGAANRWVDRLPPGTVDSCDLLKKALIQRCCPSSRTSKQLEEIYNFKQEGDETENQEKGLIWDEKFEEWCINNPNTLTSRYTKDQENLNPRPKDYPFKDWLLTKENYRKVQWDNTYWWHDQKSKEAERRKLGINIEEYEPPIGHIETFEVKRYSYDTGQSFICVTKELMDALPMGRESGSRFKDMIRKKWILEEGSTNRHSICLESNLKTH</sequence>
<evidence type="ECO:0000313" key="1">
    <source>
        <dbReference type="EMBL" id="GEU40546.1"/>
    </source>
</evidence>
<dbReference type="EMBL" id="BKCJ010001315">
    <property type="protein sequence ID" value="GEU40546.1"/>
    <property type="molecule type" value="Genomic_DNA"/>
</dbReference>
<proteinExistence type="predicted"/>
<gene>
    <name evidence="1" type="ORF">Tci_012524</name>
</gene>
<name>A0A6L2JU84_TANCI</name>
<protein>
    <submittedName>
        <fullName evidence="1">Uncharacterized protein</fullName>
    </submittedName>
</protein>
<organism evidence="1">
    <name type="scientific">Tanacetum cinerariifolium</name>
    <name type="common">Dalmatian daisy</name>
    <name type="synonym">Chrysanthemum cinerariifolium</name>
    <dbReference type="NCBI Taxonomy" id="118510"/>
    <lineage>
        <taxon>Eukaryota</taxon>
        <taxon>Viridiplantae</taxon>
        <taxon>Streptophyta</taxon>
        <taxon>Embryophyta</taxon>
        <taxon>Tracheophyta</taxon>
        <taxon>Spermatophyta</taxon>
        <taxon>Magnoliopsida</taxon>
        <taxon>eudicotyledons</taxon>
        <taxon>Gunneridae</taxon>
        <taxon>Pentapetalae</taxon>
        <taxon>asterids</taxon>
        <taxon>campanulids</taxon>
        <taxon>Asterales</taxon>
        <taxon>Asteraceae</taxon>
        <taxon>Asteroideae</taxon>
        <taxon>Anthemideae</taxon>
        <taxon>Anthemidinae</taxon>
        <taxon>Tanacetum</taxon>
    </lineage>
</organism>
<reference evidence="1" key="1">
    <citation type="journal article" date="2019" name="Sci. Rep.">
        <title>Draft genome of Tanacetum cinerariifolium, the natural source of mosquito coil.</title>
        <authorList>
            <person name="Yamashiro T."/>
            <person name="Shiraishi A."/>
            <person name="Satake H."/>
            <person name="Nakayama K."/>
        </authorList>
    </citation>
    <scope>NUCLEOTIDE SEQUENCE</scope>
</reference>